<dbReference type="AlphaFoldDB" id="A0A2X2IMX5"/>
<evidence type="ECO:0000313" key="2">
    <source>
        <dbReference type="EMBL" id="SPZ83652.1"/>
    </source>
</evidence>
<dbReference type="EMBL" id="UAUU01000002">
    <property type="protein sequence ID" value="SPZ83652.1"/>
    <property type="molecule type" value="Genomic_DNA"/>
</dbReference>
<accession>A0A2X2IMX5</accession>
<feature type="signal peptide" evidence="1">
    <location>
        <begin position="1"/>
        <end position="20"/>
    </location>
</feature>
<evidence type="ECO:0000256" key="1">
    <source>
        <dbReference type="SAM" id="SignalP"/>
    </source>
</evidence>
<dbReference type="RefSeq" id="WP_146752981.1">
    <property type="nucleotide sequence ID" value="NZ_UAUU01000002.1"/>
</dbReference>
<gene>
    <name evidence="2" type="ORF">NCTC11343_00171</name>
</gene>
<keyword evidence="1" id="KW-0732">Signal</keyword>
<feature type="chain" id="PRO_5016019298" description="SH3 domain-containing protein" evidence="1">
    <location>
        <begin position="21"/>
        <end position="236"/>
    </location>
</feature>
<dbReference type="Proteomes" id="UP000251241">
    <property type="component" value="Unassembled WGS sequence"/>
</dbReference>
<organism evidence="2 3">
    <name type="scientific">Sphingobacterium multivorum</name>
    <dbReference type="NCBI Taxonomy" id="28454"/>
    <lineage>
        <taxon>Bacteria</taxon>
        <taxon>Pseudomonadati</taxon>
        <taxon>Bacteroidota</taxon>
        <taxon>Sphingobacteriia</taxon>
        <taxon>Sphingobacteriales</taxon>
        <taxon>Sphingobacteriaceae</taxon>
        <taxon>Sphingobacterium</taxon>
    </lineage>
</organism>
<evidence type="ECO:0008006" key="4">
    <source>
        <dbReference type="Google" id="ProtNLM"/>
    </source>
</evidence>
<evidence type="ECO:0000313" key="3">
    <source>
        <dbReference type="Proteomes" id="UP000251241"/>
    </source>
</evidence>
<name>A0A2X2IMX5_SPHMU</name>
<dbReference type="Gene3D" id="2.30.30.40">
    <property type="entry name" value="SH3 Domains"/>
    <property type="match status" value="1"/>
</dbReference>
<protein>
    <recommendedName>
        <fullName evidence="4">SH3 domain-containing protein</fullName>
    </recommendedName>
</protein>
<reference evidence="2 3" key="1">
    <citation type="submission" date="2018-06" db="EMBL/GenBank/DDBJ databases">
        <authorList>
            <consortium name="Pathogen Informatics"/>
            <person name="Doyle S."/>
        </authorList>
    </citation>
    <scope>NUCLEOTIDE SEQUENCE [LARGE SCALE GENOMIC DNA]</scope>
    <source>
        <strain evidence="2 3">NCTC11343</strain>
    </source>
</reference>
<sequence length="236" mass="26885">MNHRYLLVLLFLTVCQLASAQFAKIIDKDGYVNVRQQATVNSVVVSKIAADEIVYAFPDEKFGDWVIVDYTDKRNKSITGYVHHSRIKYIESYKQIPTVFSDEGTAKFMAKDITVQINSDRFDYEKNKGDFSSTQYDGYTVVDKFRGQQIWGTDGEIPTSHYTSIQATIKGRFIQIPAKEIENLFNVNNEFATCYYDDSNDILYINTVNGDGAGGYAVLFEIKKGQYNARVVTMPF</sequence>
<proteinExistence type="predicted"/>